<dbReference type="KEGG" id="fes:HER31_15595"/>
<dbReference type="SUPFAM" id="SSF54106">
    <property type="entry name" value="LysM domain"/>
    <property type="match status" value="1"/>
</dbReference>
<dbReference type="Gene3D" id="3.10.350.10">
    <property type="entry name" value="LysM domain"/>
    <property type="match status" value="1"/>
</dbReference>
<proteinExistence type="predicted"/>
<dbReference type="PROSITE" id="PS51782">
    <property type="entry name" value="LYSM"/>
    <property type="match status" value="1"/>
</dbReference>
<feature type="chain" id="PRO_5026329322" evidence="1">
    <location>
        <begin position="19"/>
        <end position="371"/>
    </location>
</feature>
<dbReference type="InterPro" id="IPR052196">
    <property type="entry name" value="Bact_Kbp"/>
</dbReference>
<dbReference type="PANTHER" id="PTHR34700:SF4">
    <property type="entry name" value="PHAGE-LIKE ELEMENT PBSX PROTEIN XKDP"/>
    <property type="match status" value="1"/>
</dbReference>
<dbReference type="SMART" id="SM00257">
    <property type="entry name" value="LysM"/>
    <property type="match status" value="1"/>
</dbReference>
<sequence>MNKLVVFLAAAITCCAWADTLTLKPGHPDAYVVKKGDTLWDISAMFLDDPWRWPTLWGANPQIANPHLIYPGDELTLVFIDGVPRLVRKGGKAKVRLSPGMNTTAKGGPVPPVPLSLIEPYLSFQQVISPEQLEGIPRVMGGERDAVGYVKNDVVFVHEELEIGARYGLYKKGRPLVDIDGKTLLGLEVELAATGQVIESGEISKVKLLNSRQEIVAGEYVMPITDASLLPSYFLPHPAPDEIHGNIIASNSKNTEIGVSQVAIVNKGSVDGVKEGQVYAIHRQGDQIAIDKNNENRPYREKEDLRAYDKVVTLLGDGRSVVLPKVYSGELMVFKAYDKVSLALIVNGRRPARLGNEIMAPVPMVLGTKRD</sequence>
<evidence type="ECO:0000313" key="4">
    <source>
        <dbReference type="Proteomes" id="UP000501602"/>
    </source>
</evidence>
<keyword evidence="4" id="KW-1185">Reference proteome</keyword>
<reference evidence="3 4" key="1">
    <citation type="submission" date="2020-04" db="EMBL/GenBank/DDBJ databases">
        <title>Ferrimonas sp. S7 isolated from sea water.</title>
        <authorList>
            <person name="Bae S.S."/>
            <person name="Baek K."/>
        </authorList>
    </citation>
    <scope>NUCLEOTIDE SEQUENCE [LARGE SCALE GENOMIC DNA]</scope>
    <source>
        <strain evidence="3 4">S7</strain>
    </source>
</reference>
<evidence type="ECO:0000256" key="1">
    <source>
        <dbReference type="SAM" id="SignalP"/>
    </source>
</evidence>
<organism evidence="3 4">
    <name type="scientific">Ferrimonas lipolytica</name>
    <dbReference type="NCBI Taxonomy" id="2724191"/>
    <lineage>
        <taxon>Bacteria</taxon>
        <taxon>Pseudomonadati</taxon>
        <taxon>Pseudomonadota</taxon>
        <taxon>Gammaproteobacteria</taxon>
        <taxon>Alteromonadales</taxon>
        <taxon>Ferrimonadaceae</taxon>
        <taxon>Ferrimonas</taxon>
    </lineage>
</organism>
<feature type="signal peptide" evidence="1">
    <location>
        <begin position="1"/>
        <end position="18"/>
    </location>
</feature>
<feature type="domain" description="LysM" evidence="2">
    <location>
        <begin position="29"/>
        <end position="77"/>
    </location>
</feature>
<name>A0A6H1UGG0_9GAMM</name>
<keyword evidence="1" id="KW-0732">Signal</keyword>
<dbReference type="AlphaFoldDB" id="A0A6H1UGG0"/>
<dbReference type="EMBL" id="CP051180">
    <property type="protein sequence ID" value="QIZ78195.1"/>
    <property type="molecule type" value="Genomic_DNA"/>
</dbReference>
<gene>
    <name evidence="3" type="ORF">HER31_15595</name>
</gene>
<protein>
    <submittedName>
        <fullName evidence="3">LysM peptidoglycan-binding domain-containing protein</fullName>
    </submittedName>
</protein>
<dbReference type="Pfam" id="PF01476">
    <property type="entry name" value="LysM"/>
    <property type="match status" value="1"/>
</dbReference>
<dbReference type="PANTHER" id="PTHR34700">
    <property type="entry name" value="POTASSIUM BINDING PROTEIN KBP"/>
    <property type="match status" value="1"/>
</dbReference>
<dbReference type="Proteomes" id="UP000501602">
    <property type="component" value="Chromosome"/>
</dbReference>
<evidence type="ECO:0000313" key="3">
    <source>
        <dbReference type="EMBL" id="QIZ78195.1"/>
    </source>
</evidence>
<dbReference type="InterPro" id="IPR036779">
    <property type="entry name" value="LysM_dom_sf"/>
</dbReference>
<dbReference type="CDD" id="cd00118">
    <property type="entry name" value="LysM"/>
    <property type="match status" value="1"/>
</dbReference>
<evidence type="ECO:0000259" key="2">
    <source>
        <dbReference type="PROSITE" id="PS51782"/>
    </source>
</evidence>
<accession>A0A6H1UGG0</accession>
<dbReference type="RefSeq" id="WP_168661925.1">
    <property type="nucleotide sequence ID" value="NZ_CP051180.1"/>
</dbReference>
<dbReference type="InterPro" id="IPR018392">
    <property type="entry name" value="LysM"/>
</dbReference>